<dbReference type="OrthoDB" id="9798158at2"/>
<accession>A0A437MN94</accession>
<organism evidence="1 2">
    <name type="scientific">Rhodovarius crocodyli</name>
    <dbReference type="NCBI Taxonomy" id="1979269"/>
    <lineage>
        <taxon>Bacteria</taxon>
        <taxon>Pseudomonadati</taxon>
        <taxon>Pseudomonadota</taxon>
        <taxon>Alphaproteobacteria</taxon>
        <taxon>Acetobacterales</taxon>
        <taxon>Roseomonadaceae</taxon>
        <taxon>Rhodovarius</taxon>
    </lineage>
</organism>
<keyword evidence="2" id="KW-1185">Reference proteome</keyword>
<dbReference type="Gene3D" id="3.10.450.530">
    <property type="entry name" value="Ribonuclease toxin, BrnT, of type II toxin-antitoxin system"/>
    <property type="match status" value="1"/>
</dbReference>
<dbReference type="EMBL" id="SACL01000001">
    <property type="protein sequence ID" value="RVT99109.1"/>
    <property type="molecule type" value="Genomic_DNA"/>
</dbReference>
<comment type="caution">
    <text evidence="1">The sequence shown here is derived from an EMBL/GenBank/DDBJ whole genome shotgun (WGS) entry which is preliminary data.</text>
</comment>
<sequence>MDIEFDTAKDASNIAKHGVSLALAVLIFEGLVGEEQDVRRDYGEPRFNAFGLVAGRLFVCTYTPRGEALRIISVRKAHTKEQKRWLS</sequence>
<evidence type="ECO:0000313" key="2">
    <source>
        <dbReference type="Proteomes" id="UP000282957"/>
    </source>
</evidence>
<dbReference type="InterPro" id="IPR038573">
    <property type="entry name" value="BrnT_sf"/>
</dbReference>
<evidence type="ECO:0000313" key="1">
    <source>
        <dbReference type="EMBL" id="RVT99109.1"/>
    </source>
</evidence>
<dbReference type="Pfam" id="PF04365">
    <property type="entry name" value="BrnT_toxin"/>
    <property type="match status" value="1"/>
</dbReference>
<gene>
    <name evidence="1" type="ORF">EOD42_03100</name>
</gene>
<dbReference type="AlphaFoldDB" id="A0A437MN94"/>
<proteinExistence type="predicted"/>
<reference evidence="1 2" key="1">
    <citation type="submission" date="2019-01" db="EMBL/GenBank/DDBJ databases">
        <authorList>
            <person name="Chen W.-M."/>
        </authorList>
    </citation>
    <scope>NUCLEOTIDE SEQUENCE [LARGE SCALE GENOMIC DNA]</scope>
    <source>
        <strain evidence="1 2">CCP-6</strain>
    </source>
</reference>
<protein>
    <submittedName>
        <fullName evidence="1">BrnT family toxin</fullName>
    </submittedName>
</protein>
<dbReference type="RefSeq" id="WP_127785798.1">
    <property type="nucleotide sequence ID" value="NZ_SACL01000001.1"/>
</dbReference>
<dbReference type="Proteomes" id="UP000282957">
    <property type="component" value="Unassembled WGS sequence"/>
</dbReference>
<name>A0A437MN94_9PROT</name>
<dbReference type="InterPro" id="IPR007460">
    <property type="entry name" value="BrnT_toxin"/>
</dbReference>